<keyword evidence="1" id="KW-0472">Membrane</keyword>
<dbReference type="EMBL" id="JPVR01000061">
    <property type="protein sequence ID" value="KGR88243.1"/>
    <property type="molecule type" value="Genomic_DNA"/>
</dbReference>
<feature type="transmembrane region" description="Helical" evidence="1">
    <location>
        <begin position="140"/>
        <end position="160"/>
    </location>
</feature>
<comment type="caution">
    <text evidence="2">The sequence shown here is derived from an EMBL/GenBank/DDBJ whole genome shotgun (WGS) entry which is preliminary data.</text>
</comment>
<evidence type="ECO:0008006" key="4">
    <source>
        <dbReference type="Google" id="ProtNLM"/>
    </source>
</evidence>
<feature type="transmembrane region" description="Helical" evidence="1">
    <location>
        <begin position="167"/>
        <end position="187"/>
    </location>
</feature>
<feature type="transmembrane region" description="Helical" evidence="1">
    <location>
        <begin position="58"/>
        <end position="77"/>
    </location>
</feature>
<dbReference type="RefSeq" id="WP_036075938.1">
    <property type="nucleotide sequence ID" value="NZ_AVCW01000021.1"/>
</dbReference>
<organism evidence="2 3">
    <name type="scientific">Lysinibacillus boronitolerans JCM 21713 = 10a = NBRC 103108</name>
    <dbReference type="NCBI Taxonomy" id="1294264"/>
    <lineage>
        <taxon>Bacteria</taxon>
        <taxon>Bacillati</taxon>
        <taxon>Bacillota</taxon>
        <taxon>Bacilli</taxon>
        <taxon>Bacillales</taxon>
        <taxon>Bacillaceae</taxon>
        <taxon>Lysinibacillus</taxon>
    </lineage>
</organism>
<evidence type="ECO:0000256" key="1">
    <source>
        <dbReference type="SAM" id="Phobius"/>
    </source>
</evidence>
<feature type="transmembrane region" description="Helical" evidence="1">
    <location>
        <begin position="21"/>
        <end position="38"/>
    </location>
</feature>
<dbReference type="Proteomes" id="UP000030487">
    <property type="component" value="Unassembled WGS sequence"/>
</dbReference>
<keyword evidence="3" id="KW-1185">Reference proteome</keyword>
<feature type="transmembrane region" description="Helical" evidence="1">
    <location>
        <begin position="218"/>
        <end position="239"/>
    </location>
</feature>
<feature type="transmembrane region" description="Helical" evidence="1">
    <location>
        <begin position="98"/>
        <end position="120"/>
    </location>
</feature>
<sequence length="244" mass="28019">MNSTIRISILEVKQLFKRYGIWSSLFIAVLYTILIYLKRPLNPSTSDLETYYNHFGDISYYLILIMPSFIMSREFSLKTSTIIFTGSFSRINIVLSKLLSLLLIGCIVGTIHRLLANLLWILEHNEFTLINLTHDIFTNLINYLLISFFVSSLSFIIGFITFSQIATIISIIFMFSFESMIRGIILIKLDPTTKFALWVKENPLALVYKGMQYNNLSVSNNICLALTGLVLFLVSLIIINKREI</sequence>
<name>A0ABR4Y4N3_9BACI</name>
<evidence type="ECO:0000313" key="3">
    <source>
        <dbReference type="Proteomes" id="UP000030487"/>
    </source>
</evidence>
<accession>A0ABR4Y4N3</accession>
<keyword evidence="1" id="KW-1133">Transmembrane helix</keyword>
<evidence type="ECO:0000313" key="2">
    <source>
        <dbReference type="EMBL" id="KGR88243.1"/>
    </source>
</evidence>
<proteinExistence type="predicted"/>
<protein>
    <recommendedName>
        <fullName evidence="4">ABC transporter permease</fullName>
    </recommendedName>
</protein>
<gene>
    <name evidence="2" type="ORF">CD31_04320</name>
</gene>
<keyword evidence="1" id="KW-0812">Transmembrane</keyword>
<reference evidence="2 3" key="1">
    <citation type="submission" date="2014-02" db="EMBL/GenBank/DDBJ databases">
        <title>Draft genome sequence of Lysinibacillus boronitolerans NBRC 103108.</title>
        <authorList>
            <person name="Zhang F."/>
            <person name="Wang G."/>
            <person name="Zhang L."/>
        </authorList>
    </citation>
    <scope>NUCLEOTIDE SEQUENCE [LARGE SCALE GENOMIC DNA]</scope>
    <source>
        <strain evidence="2 3">NBRC 103108</strain>
    </source>
</reference>